<organism evidence="1 2">
    <name type="scientific">Ostreobium quekettii</name>
    <dbReference type="NCBI Taxonomy" id="121088"/>
    <lineage>
        <taxon>Eukaryota</taxon>
        <taxon>Viridiplantae</taxon>
        <taxon>Chlorophyta</taxon>
        <taxon>core chlorophytes</taxon>
        <taxon>Ulvophyceae</taxon>
        <taxon>TCBD clade</taxon>
        <taxon>Bryopsidales</taxon>
        <taxon>Ostreobineae</taxon>
        <taxon>Ostreobiaceae</taxon>
        <taxon>Ostreobium</taxon>
    </lineage>
</organism>
<proteinExistence type="predicted"/>
<name>A0A8S1ITW6_9CHLO</name>
<comment type="caution">
    <text evidence="1">The sequence shown here is derived from an EMBL/GenBank/DDBJ whole genome shotgun (WGS) entry which is preliminary data.</text>
</comment>
<protein>
    <submittedName>
        <fullName evidence="1">Uncharacterized protein</fullName>
    </submittedName>
</protein>
<accession>A0A8S1ITW6</accession>
<feature type="non-terminal residue" evidence="1">
    <location>
        <position position="59"/>
    </location>
</feature>
<evidence type="ECO:0000313" key="1">
    <source>
        <dbReference type="EMBL" id="CAD7697347.1"/>
    </source>
</evidence>
<keyword evidence="2" id="KW-1185">Reference proteome</keyword>
<dbReference type="Proteomes" id="UP000708148">
    <property type="component" value="Unassembled WGS sequence"/>
</dbReference>
<sequence length="59" mass="6442">AVRDEVCESGNMVALVGMINHSNQELTCRALKRLCIVLDTSSGCDYMWFTSETSGALSK</sequence>
<evidence type="ECO:0000313" key="2">
    <source>
        <dbReference type="Proteomes" id="UP000708148"/>
    </source>
</evidence>
<gene>
    <name evidence="1" type="ORF">OSTQU699_LOCUS2717</name>
</gene>
<dbReference type="AlphaFoldDB" id="A0A8S1ITW6"/>
<reference evidence="1" key="1">
    <citation type="submission" date="2020-12" db="EMBL/GenBank/DDBJ databases">
        <authorList>
            <person name="Iha C."/>
        </authorList>
    </citation>
    <scope>NUCLEOTIDE SEQUENCE</scope>
</reference>
<dbReference type="EMBL" id="CAJHUC010000645">
    <property type="protein sequence ID" value="CAD7697347.1"/>
    <property type="molecule type" value="Genomic_DNA"/>
</dbReference>
<feature type="non-terminal residue" evidence="1">
    <location>
        <position position="1"/>
    </location>
</feature>